<evidence type="ECO:0000313" key="8">
    <source>
        <dbReference type="EMBL" id="AKG73518.1"/>
    </source>
</evidence>
<dbReference type="PANTHER" id="PTHR34820:SF4">
    <property type="entry name" value="INNER MEMBRANE PROTEIN YEBZ"/>
    <property type="match status" value="1"/>
</dbReference>
<evidence type="ECO:0000313" key="9">
    <source>
        <dbReference type="EMBL" id="SFK51946.1"/>
    </source>
</evidence>
<dbReference type="AlphaFoldDB" id="A0A0F7HK78"/>
<dbReference type="InterPro" id="IPR008457">
    <property type="entry name" value="Cu-R_CopD_dom"/>
</dbReference>
<feature type="transmembrane region" description="Helical" evidence="6">
    <location>
        <begin position="323"/>
        <end position="343"/>
    </location>
</feature>
<feature type="transmembrane region" description="Helical" evidence="6">
    <location>
        <begin position="350"/>
        <end position="371"/>
    </location>
</feature>
<keyword evidence="2" id="KW-1003">Cell membrane</keyword>
<dbReference type="EMBL" id="CP011366">
    <property type="protein sequence ID" value="AKG73518.1"/>
    <property type="molecule type" value="Genomic_DNA"/>
</dbReference>
<feature type="transmembrane region" description="Helical" evidence="6">
    <location>
        <begin position="38"/>
        <end position="64"/>
    </location>
</feature>
<organism evidence="9 11">
    <name type="scientific">Salinicoccus halodurans</name>
    <dbReference type="NCBI Taxonomy" id="407035"/>
    <lineage>
        <taxon>Bacteria</taxon>
        <taxon>Bacillati</taxon>
        <taxon>Bacillota</taxon>
        <taxon>Bacilli</taxon>
        <taxon>Bacillales</taxon>
        <taxon>Staphylococcaceae</taxon>
        <taxon>Salinicoccus</taxon>
    </lineage>
</organism>
<name>A0A0F7HK78_9STAP</name>
<comment type="subcellular location">
    <subcellularLocation>
        <location evidence="1">Cell membrane</location>
        <topology evidence="1">Multi-pass membrane protein</topology>
    </subcellularLocation>
</comment>
<dbReference type="EMBL" id="FOTB01000001">
    <property type="protein sequence ID" value="SFK51946.1"/>
    <property type="molecule type" value="Genomic_DNA"/>
</dbReference>
<evidence type="ECO:0000313" key="11">
    <source>
        <dbReference type="Proteomes" id="UP000183090"/>
    </source>
</evidence>
<feature type="transmembrane region" description="Helical" evidence="6">
    <location>
        <begin position="6"/>
        <end position="26"/>
    </location>
</feature>
<feature type="transmembrane region" description="Helical" evidence="6">
    <location>
        <begin position="108"/>
        <end position="127"/>
    </location>
</feature>
<evidence type="ECO:0000259" key="7">
    <source>
        <dbReference type="Pfam" id="PF05425"/>
    </source>
</evidence>
<gene>
    <name evidence="8" type="ORF">AAT16_04395</name>
    <name evidence="9" type="ORF">SAMN05216235_0116</name>
</gene>
<keyword evidence="5 6" id="KW-0472">Membrane</keyword>
<feature type="transmembrane region" description="Helical" evidence="6">
    <location>
        <begin position="84"/>
        <end position="101"/>
    </location>
</feature>
<dbReference type="PANTHER" id="PTHR34820">
    <property type="entry name" value="INNER MEMBRANE PROTEIN YEBZ"/>
    <property type="match status" value="1"/>
</dbReference>
<evidence type="ECO:0000256" key="6">
    <source>
        <dbReference type="SAM" id="Phobius"/>
    </source>
</evidence>
<dbReference type="GO" id="GO:0006825">
    <property type="term" value="P:copper ion transport"/>
    <property type="evidence" value="ECO:0007669"/>
    <property type="project" value="InterPro"/>
</dbReference>
<keyword evidence="3 6" id="KW-0812">Transmembrane</keyword>
<dbReference type="RefSeq" id="WP_046789708.1">
    <property type="nucleotide sequence ID" value="NZ_CP011366.1"/>
</dbReference>
<reference evidence="9 11" key="3">
    <citation type="submission" date="2016-10" db="EMBL/GenBank/DDBJ databases">
        <authorList>
            <person name="Varghese N."/>
            <person name="Submissions S."/>
        </authorList>
    </citation>
    <scope>NUCLEOTIDE SEQUENCE [LARGE SCALE GENOMIC DNA]</scope>
    <source>
        <strain evidence="9 11">CGMCC 1.6501</strain>
    </source>
</reference>
<feature type="transmembrane region" description="Helical" evidence="6">
    <location>
        <begin position="139"/>
        <end position="161"/>
    </location>
</feature>
<feature type="transmembrane region" description="Helical" evidence="6">
    <location>
        <begin position="269"/>
        <end position="286"/>
    </location>
</feature>
<reference evidence="8 10" key="1">
    <citation type="journal article" date="2015" name="Int. J. Syst. Evol. Microbiol.">
        <title>Complete genome sequence of Salinicoccus halodurans H3B36, isolated from the Qaidam Basin in China.</title>
        <authorList>
            <person name="Jiang K."/>
            <person name="Xue Y."/>
            <person name="Ma Y."/>
        </authorList>
    </citation>
    <scope>NUCLEOTIDE SEQUENCE [LARGE SCALE GENOMIC DNA]</scope>
    <source>
        <strain evidence="8 10">H3B36</strain>
    </source>
</reference>
<proteinExistence type="predicted"/>
<dbReference type="Pfam" id="PF05425">
    <property type="entry name" value="CopD"/>
    <property type="match status" value="1"/>
</dbReference>
<feature type="transmembrane region" description="Helical" evidence="6">
    <location>
        <begin position="173"/>
        <end position="193"/>
    </location>
</feature>
<dbReference type="GO" id="GO:0005886">
    <property type="term" value="C:plasma membrane"/>
    <property type="evidence" value="ECO:0007669"/>
    <property type="project" value="UniProtKB-SubCell"/>
</dbReference>
<dbReference type="Proteomes" id="UP000183090">
    <property type="component" value="Unassembled WGS sequence"/>
</dbReference>
<keyword evidence="10" id="KW-1185">Reference proteome</keyword>
<keyword evidence="4 6" id="KW-1133">Transmembrane helix</keyword>
<feature type="domain" description="Copper resistance protein D" evidence="7">
    <location>
        <begin position="172"/>
        <end position="280"/>
    </location>
</feature>
<evidence type="ECO:0000256" key="2">
    <source>
        <dbReference type="ARBA" id="ARBA00022475"/>
    </source>
</evidence>
<dbReference type="OrthoDB" id="2387346at2"/>
<evidence type="ECO:0000256" key="4">
    <source>
        <dbReference type="ARBA" id="ARBA00022989"/>
    </source>
</evidence>
<dbReference type="Proteomes" id="UP000034029">
    <property type="component" value="Chromosome"/>
</dbReference>
<evidence type="ECO:0000256" key="5">
    <source>
        <dbReference type="ARBA" id="ARBA00023136"/>
    </source>
</evidence>
<dbReference type="InterPro" id="IPR032694">
    <property type="entry name" value="CopC/D"/>
</dbReference>
<evidence type="ECO:0000256" key="3">
    <source>
        <dbReference type="ARBA" id="ARBA00022692"/>
    </source>
</evidence>
<sequence>MVIASQLLLYLCLSLLMGVMLGNSVFAGHMPKFRVPKWLLISAAAGVVVFGFSSSLVIILNMAGSLSFAGALWQVLFSFNTGRAWLFMYLISIILIAFFAFDIMEGRAMARAGTVLVVLLAVAQSFASHAFEQAGFWGITVHAVHLLAVMVWSGLLTILGWFTVEKVKWTDVLSWFTPLALISIIVLAVSGIFTGDVVTAAADPSGEQINIFQRFANAWLTDYGQSLLFKQLLLAAILGFGIINGILYRKRLHDEPDLQIQPWIKAESSLVLIVLAVTAFMSEQAIPNQIDTIIERSGASGLFAAVYGQGLPADLTVALTFDAVGIVLLVLAAVFFCFMLYAAKMRMHAVVSLFMALCFVLSAYTGLMLSVA</sequence>
<protein>
    <submittedName>
        <fullName evidence="9">Copper resistance protein D</fullName>
    </submittedName>
</protein>
<accession>A0A0F7HK78</accession>
<feature type="transmembrane region" description="Helical" evidence="6">
    <location>
        <begin position="228"/>
        <end position="248"/>
    </location>
</feature>
<evidence type="ECO:0000313" key="10">
    <source>
        <dbReference type="Proteomes" id="UP000034029"/>
    </source>
</evidence>
<evidence type="ECO:0000256" key="1">
    <source>
        <dbReference type="ARBA" id="ARBA00004651"/>
    </source>
</evidence>
<reference evidence="10" key="2">
    <citation type="submission" date="2015-04" db="EMBL/GenBank/DDBJ databases">
        <title>Complete genome sequence of Salinicoccus halodurans strain H3B36, isolated from the Qaidam basin of China.</title>
        <authorList>
            <person name="Ma Y."/>
            <person name="Jiang K."/>
            <person name="Xue Y."/>
        </authorList>
    </citation>
    <scope>NUCLEOTIDE SEQUENCE [LARGE SCALE GENOMIC DNA]</scope>
    <source>
        <strain evidence="10">H3B36</strain>
    </source>
</reference>
<dbReference type="KEGG" id="shv:AAT16_04395"/>